<proteinExistence type="predicted"/>
<name>A0ABR4HK77_9EURO</name>
<protein>
    <submittedName>
        <fullName evidence="1">Uncharacterized protein</fullName>
    </submittedName>
</protein>
<accession>A0ABR4HK77</accession>
<evidence type="ECO:0000313" key="2">
    <source>
        <dbReference type="Proteomes" id="UP001610334"/>
    </source>
</evidence>
<sequence>MGMVSCVSGLVTDPPAGKESWADRDPTQWMWCMTINALQSGMFQSVGGVGFGYARYEHLPNHHKGKDLTTPQTCSTSRKIRGTHVSYHMTQCGAQCGNCFAAEWKVLLECKCEDRRRRSYDTSTEPSTLWRDREVWLERHLCRDCSKEATETLLDWREGRDRHDHHQAVRESLNCLTCREPIQDAVPLWWVCKTCKFECRSLEHPWRKEVNV</sequence>
<dbReference type="EMBL" id="JBFXLT010000029">
    <property type="protein sequence ID" value="KAL2815142.1"/>
    <property type="molecule type" value="Genomic_DNA"/>
</dbReference>
<reference evidence="1 2" key="1">
    <citation type="submission" date="2024-07" db="EMBL/GenBank/DDBJ databases">
        <title>Section-level genome sequencing and comparative genomics of Aspergillus sections Usti and Cavernicolus.</title>
        <authorList>
            <consortium name="Lawrence Berkeley National Laboratory"/>
            <person name="Nybo J.L."/>
            <person name="Vesth T.C."/>
            <person name="Theobald S."/>
            <person name="Frisvad J.C."/>
            <person name="Larsen T.O."/>
            <person name="Kjaerboelling I."/>
            <person name="Rothschild-Mancinelli K."/>
            <person name="Lyhne E.K."/>
            <person name="Kogle M.E."/>
            <person name="Barry K."/>
            <person name="Clum A."/>
            <person name="Na H."/>
            <person name="Ledsgaard L."/>
            <person name="Lin J."/>
            <person name="Lipzen A."/>
            <person name="Kuo A."/>
            <person name="Riley R."/>
            <person name="Mondo S."/>
            <person name="Labutti K."/>
            <person name="Haridas S."/>
            <person name="Pangalinan J."/>
            <person name="Salamov A.A."/>
            <person name="Simmons B.A."/>
            <person name="Magnuson J.K."/>
            <person name="Chen J."/>
            <person name="Drula E."/>
            <person name="Henrissat B."/>
            <person name="Wiebenga A."/>
            <person name="Lubbers R.J."/>
            <person name="Gomes A.C."/>
            <person name="Makela M.R."/>
            <person name="Stajich J."/>
            <person name="Grigoriev I.V."/>
            <person name="Mortensen U.H."/>
            <person name="De Vries R.P."/>
            <person name="Baker S.E."/>
            <person name="Andersen M.R."/>
        </authorList>
    </citation>
    <scope>NUCLEOTIDE SEQUENCE [LARGE SCALE GENOMIC DNA]</scope>
    <source>
        <strain evidence="1 2">CBS 588.65</strain>
    </source>
</reference>
<comment type="caution">
    <text evidence="1">The sequence shown here is derived from an EMBL/GenBank/DDBJ whole genome shotgun (WGS) entry which is preliminary data.</text>
</comment>
<gene>
    <name evidence="1" type="ORF">BJX63DRAFT_390580</name>
</gene>
<organism evidence="1 2">
    <name type="scientific">Aspergillus granulosus</name>
    <dbReference type="NCBI Taxonomy" id="176169"/>
    <lineage>
        <taxon>Eukaryota</taxon>
        <taxon>Fungi</taxon>
        <taxon>Dikarya</taxon>
        <taxon>Ascomycota</taxon>
        <taxon>Pezizomycotina</taxon>
        <taxon>Eurotiomycetes</taxon>
        <taxon>Eurotiomycetidae</taxon>
        <taxon>Eurotiales</taxon>
        <taxon>Aspergillaceae</taxon>
        <taxon>Aspergillus</taxon>
        <taxon>Aspergillus subgen. Nidulantes</taxon>
    </lineage>
</organism>
<keyword evidence="2" id="KW-1185">Reference proteome</keyword>
<evidence type="ECO:0000313" key="1">
    <source>
        <dbReference type="EMBL" id="KAL2815142.1"/>
    </source>
</evidence>
<dbReference type="Proteomes" id="UP001610334">
    <property type="component" value="Unassembled WGS sequence"/>
</dbReference>